<reference evidence="1 2" key="1">
    <citation type="journal article" date="2019" name="Sci. Rep.">
        <title>Orb-weaving spider Araneus ventricosus genome elucidates the spidroin gene catalogue.</title>
        <authorList>
            <person name="Kono N."/>
            <person name="Nakamura H."/>
            <person name="Ohtoshi R."/>
            <person name="Moran D.A.P."/>
            <person name="Shinohara A."/>
            <person name="Yoshida Y."/>
            <person name="Fujiwara M."/>
            <person name="Mori M."/>
            <person name="Tomita M."/>
            <person name="Arakawa K."/>
        </authorList>
    </citation>
    <scope>NUCLEOTIDE SEQUENCE [LARGE SCALE GENOMIC DNA]</scope>
</reference>
<gene>
    <name evidence="1" type="ORF">AVEN_255321_1</name>
</gene>
<dbReference type="EMBL" id="BGPR01023044">
    <property type="protein sequence ID" value="GBN89921.1"/>
    <property type="molecule type" value="Genomic_DNA"/>
</dbReference>
<dbReference type="AlphaFoldDB" id="A0A4Y2SPW7"/>
<name>A0A4Y2SPW7_ARAVE</name>
<sequence length="115" mass="13176">MHSVTDCFHSNQPSLSILSSRRNLSASKHGDFRDKTPSFPARTTFFILSPPPPILNSFRSLCNEEFGGSERRVRVEIRSFWPIRSFWSDSSPFFPFEDQDPRIHSGVNDISLLTT</sequence>
<protein>
    <submittedName>
        <fullName evidence="1">Uncharacterized protein</fullName>
    </submittedName>
</protein>
<organism evidence="1 2">
    <name type="scientific">Araneus ventricosus</name>
    <name type="common">Orbweaver spider</name>
    <name type="synonym">Epeira ventricosa</name>
    <dbReference type="NCBI Taxonomy" id="182803"/>
    <lineage>
        <taxon>Eukaryota</taxon>
        <taxon>Metazoa</taxon>
        <taxon>Ecdysozoa</taxon>
        <taxon>Arthropoda</taxon>
        <taxon>Chelicerata</taxon>
        <taxon>Arachnida</taxon>
        <taxon>Araneae</taxon>
        <taxon>Araneomorphae</taxon>
        <taxon>Entelegynae</taxon>
        <taxon>Araneoidea</taxon>
        <taxon>Araneidae</taxon>
        <taxon>Araneus</taxon>
    </lineage>
</organism>
<comment type="caution">
    <text evidence="1">The sequence shown here is derived from an EMBL/GenBank/DDBJ whole genome shotgun (WGS) entry which is preliminary data.</text>
</comment>
<keyword evidence="2" id="KW-1185">Reference proteome</keyword>
<accession>A0A4Y2SPW7</accession>
<evidence type="ECO:0000313" key="2">
    <source>
        <dbReference type="Proteomes" id="UP000499080"/>
    </source>
</evidence>
<dbReference type="Proteomes" id="UP000499080">
    <property type="component" value="Unassembled WGS sequence"/>
</dbReference>
<proteinExistence type="predicted"/>
<evidence type="ECO:0000313" key="1">
    <source>
        <dbReference type="EMBL" id="GBN89921.1"/>
    </source>
</evidence>